<dbReference type="InterPro" id="IPR036282">
    <property type="entry name" value="Glutathione-S-Trfase_C_sf"/>
</dbReference>
<dbReference type="InterPro" id="IPR050213">
    <property type="entry name" value="GST_superfamily"/>
</dbReference>
<accession>A0A914E7W2</accession>
<dbReference type="AlphaFoldDB" id="A0A914E7W2"/>
<comment type="catalytic activity">
    <reaction evidence="4">
        <text>RX + glutathione = an S-substituted glutathione + a halide anion + H(+)</text>
        <dbReference type="Rhea" id="RHEA:16437"/>
        <dbReference type="ChEBI" id="CHEBI:15378"/>
        <dbReference type="ChEBI" id="CHEBI:16042"/>
        <dbReference type="ChEBI" id="CHEBI:17792"/>
        <dbReference type="ChEBI" id="CHEBI:57925"/>
        <dbReference type="ChEBI" id="CHEBI:90779"/>
        <dbReference type="EC" id="2.5.1.18"/>
    </reaction>
</comment>
<proteinExistence type="inferred from homology"/>
<dbReference type="PROSITE" id="PS50405">
    <property type="entry name" value="GST_CTER"/>
    <property type="match status" value="1"/>
</dbReference>
<dbReference type="GO" id="GO:0005737">
    <property type="term" value="C:cytoplasm"/>
    <property type="evidence" value="ECO:0007669"/>
    <property type="project" value="UniProtKB-ARBA"/>
</dbReference>
<protein>
    <recommendedName>
        <fullName evidence="1">glutathione transferase</fullName>
        <ecNumber evidence="1">2.5.1.18</ecNumber>
    </recommendedName>
    <alternativeName>
        <fullName evidence="5">GST class-sigma</fullName>
    </alternativeName>
</protein>
<sequence length="157" mass="18451">MLKFRLKNFVIHRLSNGLAGHDDFEEAKVDAIADFFKDLRTEQEPYVFARMGWAVDGVGDWKGTKEDMEDLRKNCFLQAVEKHFPVFLEILKESKSGYLVNSGLTWVDFFVAEYLFTIQCLEPEIAKQHPQLFEYMKKVYSLPTITDYVATREHENW</sequence>
<organism evidence="7 8">
    <name type="scientific">Acrobeloides nanus</name>
    <dbReference type="NCBI Taxonomy" id="290746"/>
    <lineage>
        <taxon>Eukaryota</taxon>
        <taxon>Metazoa</taxon>
        <taxon>Ecdysozoa</taxon>
        <taxon>Nematoda</taxon>
        <taxon>Chromadorea</taxon>
        <taxon>Rhabditida</taxon>
        <taxon>Tylenchina</taxon>
        <taxon>Cephalobomorpha</taxon>
        <taxon>Cephaloboidea</taxon>
        <taxon>Cephalobidae</taxon>
        <taxon>Acrobeloides</taxon>
    </lineage>
</organism>
<dbReference type="GO" id="GO:0004364">
    <property type="term" value="F:glutathione transferase activity"/>
    <property type="evidence" value="ECO:0007669"/>
    <property type="project" value="UniProtKB-EC"/>
</dbReference>
<dbReference type="CDD" id="cd03192">
    <property type="entry name" value="GST_C_Sigma_like"/>
    <property type="match status" value="1"/>
</dbReference>
<dbReference type="PANTHER" id="PTHR11571">
    <property type="entry name" value="GLUTATHIONE S-TRANSFERASE"/>
    <property type="match status" value="1"/>
</dbReference>
<comment type="similarity">
    <text evidence="3">Belongs to the GST superfamily. Sigma family.</text>
</comment>
<keyword evidence="7" id="KW-1185">Reference proteome</keyword>
<evidence type="ECO:0000256" key="5">
    <source>
        <dbReference type="ARBA" id="ARBA00078118"/>
    </source>
</evidence>
<dbReference type="GO" id="GO:0006749">
    <property type="term" value="P:glutathione metabolic process"/>
    <property type="evidence" value="ECO:0007669"/>
    <property type="project" value="TreeGrafter"/>
</dbReference>
<evidence type="ECO:0000256" key="4">
    <source>
        <dbReference type="ARBA" id="ARBA00047960"/>
    </source>
</evidence>
<dbReference type="PANTHER" id="PTHR11571:SF224">
    <property type="entry name" value="HEMATOPOIETIC PROSTAGLANDIN D SYNTHASE"/>
    <property type="match status" value="1"/>
</dbReference>
<feature type="domain" description="GST C-terminal" evidence="6">
    <location>
        <begin position="22"/>
        <end position="157"/>
    </location>
</feature>
<dbReference type="FunFam" id="1.20.1050.10:FF:000031">
    <property type="entry name" value="Glutathione S-Transferase"/>
    <property type="match status" value="1"/>
</dbReference>
<evidence type="ECO:0000256" key="3">
    <source>
        <dbReference type="ARBA" id="ARBA00038317"/>
    </source>
</evidence>
<evidence type="ECO:0000313" key="7">
    <source>
        <dbReference type="Proteomes" id="UP000887540"/>
    </source>
</evidence>
<dbReference type="InterPro" id="IPR004046">
    <property type="entry name" value="GST_C"/>
</dbReference>
<evidence type="ECO:0000259" key="6">
    <source>
        <dbReference type="PROSITE" id="PS50405"/>
    </source>
</evidence>
<dbReference type="Pfam" id="PF14497">
    <property type="entry name" value="GST_C_3"/>
    <property type="match status" value="1"/>
</dbReference>
<evidence type="ECO:0000256" key="2">
    <source>
        <dbReference type="ARBA" id="ARBA00022679"/>
    </source>
</evidence>
<evidence type="ECO:0000256" key="1">
    <source>
        <dbReference type="ARBA" id="ARBA00012452"/>
    </source>
</evidence>
<dbReference type="Gene3D" id="1.20.1050.10">
    <property type="match status" value="1"/>
</dbReference>
<dbReference type="EC" id="2.5.1.18" evidence="1"/>
<dbReference type="WBParaSite" id="ACRNAN_scaffold6010.g28003.t1">
    <property type="protein sequence ID" value="ACRNAN_scaffold6010.g28003.t1"/>
    <property type="gene ID" value="ACRNAN_scaffold6010.g28003"/>
</dbReference>
<reference evidence="8" key="1">
    <citation type="submission" date="2022-11" db="UniProtKB">
        <authorList>
            <consortium name="WormBaseParasite"/>
        </authorList>
    </citation>
    <scope>IDENTIFICATION</scope>
</reference>
<dbReference type="SUPFAM" id="SSF47616">
    <property type="entry name" value="GST C-terminal domain-like"/>
    <property type="match status" value="1"/>
</dbReference>
<evidence type="ECO:0000313" key="8">
    <source>
        <dbReference type="WBParaSite" id="ACRNAN_scaffold6010.g28003.t1"/>
    </source>
</evidence>
<dbReference type="Proteomes" id="UP000887540">
    <property type="component" value="Unplaced"/>
</dbReference>
<dbReference type="InterPro" id="IPR010987">
    <property type="entry name" value="Glutathione-S-Trfase_C-like"/>
</dbReference>
<keyword evidence="2" id="KW-0808">Transferase</keyword>
<name>A0A914E7W2_9BILA</name>